<dbReference type="GO" id="GO:0019834">
    <property type="term" value="F:phospholipase A2 inhibitor activity"/>
    <property type="evidence" value="ECO:0007669"/>
    <property type="project" value="UniProtKB-KW"/>
</dbReference>
<proteinExistence type="inferred from homology"/>
<dbReference type="Bgee" id="ENSACAG00000004441">
    <property type="expression patterns" value="Expressed in kidney and 7 other cell types or tissues"/>
</dbReference>
<feature type="domain" description="UPAR/Ly6" evidence="7">
    <location>
        <begin position="18"/>
        <end position="110"/>
    </location>
</feature>
<dbReference type="STRING" id="28377.ENSACAP00000004301"/>
<dbReference type="Gene3D" id="2.10.60.10">
    <property type="entry name" value="CD59"/>
    <property type="match status" value="2"/>
</dbReference>
<evidence type="ECO:0000256" key="2">
    <source>
        <dbReference type="ARBA" id="ARBA00006570"/>
    </source>
</evidence>
<name>H9G901_ANOCA</name>
<dbReference type="InterPro" id="IPR004126">
    <property type="entry name" value="PLipase_A2_inh_N"/>
</dbReference>
<dbReference type="Ensembl" id="ENSACAT00000004401.3">
    <property type="protein sequence ID" value="ENSACAP00000004301.3"/>
    <property type="gene ID" value="ENSACAG00000004441.3"/>
</dbReference>
<reference evidence="8" key="1">
    <citation type="submission" date="2009-12" db="EMBL/GenBank/DDBJ databases">
        <title>The Genome Sequence of Anolis carolinensis (Green Anole Lizard).</title>
        <authorList>
            <consortium name="The Genome Sequencing Platform"/>
            <person name="Di Palma F."/>
            <person name="Alfoldi J."/>
            <person name="Heiman D."/>
            <person name="Young S."/>
            <person name="Grabherr M."/>
            <person name="Johnson J."/>
            <person name="Lander E.S."/>
            <person name="Lindblad-Toh K."/>
        </authorList>
    </citation>
    <scope>NUCLEOTIDE SEQUENCE [LARGE SCALE GENOMIC DNA]</scope>
    <source>
        <strain evidence="8">JBL SC #1</strain>
    </source>
</reference>
<dbReference type="GeneTree" id="ENSGT00940000164395"/>
<dbReference type="Pfam" id="PF00021">
    <property type="entry name" value="UPAR_LY6"/>
    <property type="match status" value="1"/>
</dbReference>
<dbReference type="SMART" id="SM00134">
    <property type="entry name" value="LU"/>
    <property type="match status" value="1"/>
</dbReference>
<dbReference type="PANTHER" id="PTHR20914">
    <property type="entry name" value="LY6/PLAUR DOMAIN-CONTAINING PROTEIN 8"/>
    <property type="match status" value="1"/>
</dbReference>
<dbReference type="CDD" id="cd23588">
    <property type="entry name" value="TFP_LU_ECD_PLIG"/>
    <property type="match status" value="1"/>
</dbReference>
<keyword evidence="4" id="KW-0593">Phospholipase A2 inhibitor</keyword>
<dbReference type="InterPro" id="IPR045860">
    <property type="entry name" value="Snake_toxin-like_sf"/>
</dbReference>
<keyword evidence="9" id="KW-1185">Reference proteome</keyword>
<comment type="subcellular location">
    <subcellularLocation>
        <location evidence="1">Secreted</location>
    </subcellularLocation>
</comment>
<organism evidence="8 9">
    <name type="scientific">Anolis carolinensis</name>
    <name type="common">Green anole</name>
    <name type="synonym">American chameleon</name>
    <dbReference type="NCBI Taxonomy" id="28377"/>
    <lineage>
        <taxon>Eukaryota</taxon>
        <taxon>Metazoa</taxon>
        <taxon>Chordata</taxon>
        <taxon>Craniata</taxon>
        <taxon>Vertebrata</taxon>
        <taxon>Euteleostomi</taxon>
        <taxon>Lepidosauria</taxon>
        <taxon>Squamata</taxon>
        <taxon>Bifurcata</taxon>
        <taxon>Unidentata</taxon>
        <taxon>Episquamata</taxon>
        <taxon>Toxicofera</taxon>
        <taxon>Iguania</taxon>
        <taxon>Dactyloidae</taxon>
        <taxon>Anolis</taxon>
    </lineage>
</organism>
<dbReference type="GO" id="GO:0005576">
    <property type="term" value="C:extracellular region"/>
    <property type="evidence" value="ECO:0007669"/>
    <property type="project" value="UniProtKB-SubCell"/>
</dbReference>
<protein>
    <recommendedName>
        <fullName evidence="7">UPAR/Ly6 domain-containing protein</fullName>
    </recommendedName>
</protein>
<dbReference type="SUPFAM" id="SSF57302">
    <property type="entry name" value="Snake toxin-like"/>
    <property type="match status" value="1"/>
</dbReference>
<feature type="chain" id="PRO_5032627211" description="UPAR/Ly6 domain-containing protein" evidence="6">
    <location>
        <begin position="18"/>
        <end position="151"/>
    </location>
</feature>
<dbReference type="AlphaFoldDB" id="H9G901"/>
<keyword evidence="5" id="KW-1015">Disulfide bond</keyword>
<evidence type="ECO:0000256" key="6">
    <source>
        <dbReference type="SAM" id="SignalP"/>
    </source>
</evidence>
<evidence type="ECO:0000256" key="5">
    <source>
        <dbReference type="ARBA" id="ARBA00023157"/>
    </source>
</evidence>
<dbReference type="InterPro" id="IPR016054">
    <property type="entry name" value="LY6_UPA_recep-like"/>
</dbReference>
<feature type="signal peptide" evidence="6">
    <location>
        <begin position="1"/>
        <end position="17"/>
    </location>
</feature>
<dbReference type="Proteomes" id="UP000001646">
    <property type="component" value="Unplaced"/>
</dbReference>
<evidence type="ECO:0000259" key="7">
    <source>
        <dbReference type="SMART" id="SM00134"/>
    </source>
</evidence>
<evidence type="ECO:0000313" key="8">
    <source>
        <dbReference type="Ensembl" id="ENSACAP00000004301.3"/>
    </source>
</evidence>
<accession>H9G901</accession>
<evidence type="ECO:0000256" key="4">
    <source>
        <dbReference type="ARBA" id="ARBA00023005"/>
    </source>
</evidence>
<reference evidence="8" key="2">
    <citation type="submission" date="2025-08" db="UniProtKB">
        <authorList>
            <consortium name="Ensembl"/>
        </authorList>
    </citation>
    <scope>IDENTIFICATION</scope>
</reference>
<evidence type="ECO:0000256" key="3">
    <source>
        <dbReference type="ARBA" id="ARBA00022525"/>
    </source>
</evidence>
<dbReference type="HOGENOM" id="CLU_094248_0_0_1"/>
<keyword evidence="3" id="KW-0964">Secreted</keyword>
<sequence>MILQILLIPVLLWMGSALECEVCTGLGSNCSGPMETCADGQDTCAVVMVENTIDGERLLTVMKACESSHVCDGPPSYMNLGKGRYVRTSVACCVGDLCKTAHPHLAPVMNKPNGKQCPACYSFSPSGCGTEVVDCVGPENYCLDMMEKYIR</sequence>
<dbReference type="InParanoid" id="H9G901"/>
<keyword evidence="6" id="KW-0732">Signal</keyword>
<dbReference type="PANTHER" id="PTHR20914:SF30">
    <property type="entry name" value="LY6_PLAUR DOMAIN CONTAINING 9"/>
    <property type="match status" value="1"/>
</dbReference>
<dbReference type="InterPro" id="IPR050918">
    <property type="entry name" value="CNF-like_PLA2_Inhibitor"/>
</dbReference>
<reference evidence="8" key="3">
    <citation type="submission" date="2025-09" db="UniProtKB">
        <authorList>
            <consortium name="Ensembl"/>
        </authorList>
    </citation>
    <scope>IDENTIFICATION</scope>
</reference>
<evidence type="ECO:0000313" key="9">
    <source>
        <dbReference type="Proteomes" id="UP000001646"/>
    </source>
</evidence>
<dbReference type="Pfam" id="PF02988">
    <property type="entry name" value="PLA2_inh"/>
    <property type="match status" value="1"/>
</dbReference>
<dbReference type="eggNOG" id="ENOG502SRI1">
    <property type="taxonomic scope" value="Eukaryota"/>
</dbReference>
<evidence type="ECO:0000256" key="1">
    <source>
        <dbReference type="ARBA" id="ARBA00004613"/>
    </source>
</evidence>
<comment type="similarity">
    <text evidence="2">Belongs to the CNF-like-inhibitor family.</text>
</comment>